<evidence type="ECO:0000259" key="5">
    <source>
        <dbReference type="Pfam" id="PF01645"/>
    </source>
</evidence>
<dbReference type="InterPro" id="IPR002932">
    <property type="entry name" value="Glu_synthdom"/>
</dbReference>
<organism evidence="6 7">
    <name type="scientific">Rubellimicrobium mesophilum DSM 19309</name>
    <dbReference type="NCBI Taxonomy" id="442562"/>
    <lineage>
        <taxon>Bacteria</taxon>
        <taxon>Pseudomonadati</taxon>
        <taxon>Pseudomonadota</taxon>
        <taxon>Alphaproteobacteria</taxon>
        <taxon>Rhodobacterales</taxon>
        <taxon>Roseobacteraceae</taxon>
        <taxon>Rubellimicrobium</taxon>
    </lineage>
</organism>
<dbReference type="AlphaFoldDB" id="A0A017HHV2"/>
<dbReference type="PANTHER" id="PTHR43819:SF1">
    <property type="entry name" value="ARCHAEAL-TYPE GLUTAMATE SYNTHASE [NADPH]"/>
    <property type="match status" value="1"/>
</dbReference>
<dbReference type="STRING" id="442562.Rumeso_04502"/>
<evidence type="ECO:0000313" key="7">
    <source>
        <dbReference type="Proteomes" id="UP000019666"/>
    </source>
</evidence>
<evidence type="ECO:0000256" key="1">
    <source>
        <dbReference type="ARBA" id="ARBA00009716"/>
    </source>
</evidence>
<dbReference type="CDD" id="cd02808">
    <property type="entry name" value="GltS_FMN"/>
    <property type="match status" value="1"/>
</dbReference>
<dbReference type="SUPFAM" id="SSF51395">
    <property type="entry name" value="FMN-linked oxidoreductases"/>
    <property type="match status" value="1"/>
</dbReference>
<dbReference type="HOGENOM" id="CLU_023342_1_1_5"/>
<comment type="similarity">
    <text evidence="1 3">Belongs to the glutamate synthase family.</text>
</comment>
<gene>
    <name evidence="6" type="ORF">Rumeso_04502</name>
</gene>
<dbReference type="Pfam" id="PF01645">
    <property type="entry name" value="Glu_synthase"/>
    <property type="match status" value="1"/>
</dbReference>
<evidence type="ECO:0000313" key="6">
    <source>
        <dbReference type="EMBL" id="EYD73905.1"/>
    </source>
</evidence>
<name>A0A017HHV2_9RHOB</name>
<proteinExistence type="inferred from homology"/>
<sequence>MTEFLRTPPKQSATFSNDQNAEIRRAAATGIYDIRGGGSKRKLPHFDDLLFLGASISRYPLEGYREKCATDVWLGTRHAKQPIHLDIPVTIAGMSFGSLSGPAKEALGRGASEAGTSTTTGDGGMTEEERGHSRTLVYQVLPSRYGMNPDDLRRADAIEVVVGQGAKPGGGGMLLGQKISDRVAEMRNLPKGIDQRSACRHPDWTGPDDLEIKILEIREITDWQKPIYVKVGGARPYYDTALAVKAGADVVVVDGMQGGTAATQDVFIEHVGQPTLACIPQAVKALQDLGLHREVQLIVSGGIRSGADVAKALALGADAVAIGTAALVALGDNDPSLEAEYRRLGTTAGAYDDWHEGRDPAGITTQDPELFGRFDPVLGGRRLKNYLRVMTLEAQTIARACGKSHLHNLEPEDLCALTIEAAAMAGVPLAGTSWIPGRGAAPY</sequence>
<dbReference type="EC" id="1.4.1.13" evidence="6"/>
<reference evidence="6 7" key="1">
    <citation type="submission" date="2013-02" db="EMBL/GenBank/DDBJ databases">
        <authorList>
            <person name="Fiebig A."/>
            <person name="Goeker M."/>
            <person name="Klenk H.-P.P."/>
        </authorList>
    </citation>
    <scope>NUCLEOTIDE SEQUENCE [LARGE SCALE GENOMIC DNA]</scope>
    <source>
        <strain evidence="6 7">DSM 19309</strain>
    </source>
</reference>
<keyword evidence="2 6" id="KW-0560">Oxidoreductase</keyword>
<dbReference type="Proteomes" id="UP000019666">
    <property type="component" value="Unassembled WGS sequence"/>
</dbReference>
<dbReference type="Gene3D" id="3.20.20.70">
    <property type="entry name" value="Aldolase class I"/>
    <property type="match status" value="1"/>
</dbReference>
<comment type="caution">
    <text evidence="6">The sequence shown here is derived from an EMBL/GenBank/DDBJ whole genome shotgun (WGS) entry which is preliminary data.</text>
</comment>
<dbReference type="GO" id="GO:0004355">
    <property type="term" value="F:glutamate synthase (NADPH) activity"/>
    <property type="evidence" value="ECO:0007669"/>
    <property type="project" value="UniProtKB-EC"/>
</dbReference>
<dbReference type="RefSeq" id="WP_037278399.1">
    <property type="nucleotide sequence ID" value="NZ_KK088555.1"/>
</dbReference>
<dbReference type="PANTHER" id="PTHR43819">
    <property type="entry name" value="ARCHAEAL-TYPE GLUTAMATE SYNTHASE [NADPH]"/>
    <property type="match status" value="1"/>
</dbReference>
<keyword evidence="7" id="KW-1185">Reference proteome</keyword>
<protein>
    <submittedName>
        <fullName evidence="6">Glutamate synthase [NADPH] large chain</fullName>
        <ecNumber evidence="6">1.4.1.13</ecNumber>
    </submittedName>
</protein>
<accession>A0A017HHV2</accession>
<dbReference type="InterPro" id="IPR013785">
    <property type="entry name" value="Aldolase_TIM"/>
</dbReference>
<dbReference type="EMBL" id="AOSK01000127">
    <property type="protein sequence ID" value="EYD73905.1"/>
    <property type="molecule type" value="Genomic_DNA"/>
</dbReference>
<dbReference type="InterPro" id="IPR024188">
    <property type="entry name" value="GltB"/>
</dbReference>
<dbReference type="GO" id="GO:0006537">
    <property type="term" value="P:glutamate biosynthetic process"/>
    <property type="evidence" value="ECO:0007669"/>
    <property type="project" value="InterPro"/>
</dbReference>
<evidence type="ECO:0000256" key="3">
    <source>
        <dbReference type="PIRNR" id="PIRNR006429"/>
    </source>
</evidence>
<dbReference type="InterPro" id="IPR043578">
    <property type="entry name" value="GltB_archl_type"/>
</dbReference>
<dbReference type="PIRSF" id="PIRSF500061">
    <property type="entry name" value="GOGAT_lg2_archl"/>
    <property type="match status" value="1"/>
</dbReference>
<dbReference type="PIRSF" id="PIRSF006429">
    <property type="entry name" value="GOGAT_lg_2"/>
    <property type="match status" value="1"/>
</dbReference>
<evidence type="ECO:0000256" key="2">
    <source>
        <dbReference type="ARBA" id="ARBA00023002"/>
    </source>
</evidence>
<feature type="compositionally biased region" description="Low complexity" evidence="4">
    <location>
        <begin position="108"/>
        <end position="120"/>
    </location>
</feature>
<feature type="region of interest" description="Disordered" evidence="4">
    <location>
        <begin position="104"/>
        <end position="132"/>
    </location>
</feature>
<feature type="domain" description="Glutamate synthase" evidence="5">
    <location>
        <begin position="76"/>
        <end position="331"/>
    </location>
</feature>
<evidence type="ECO:0000256" key="4">
    <source>
        <dbReference type="SAM" id="MobiDB-lite"/>
    </source>
</evidence>
<dbReference type="PATRIC" id="fig|442562.3.peg.4431"/>
<dbReference type="OrthoDB" id="9795032at2"/>